<dbReference type="InterPro" id="IPR011990">
    <property type="entry name" value="TPR-like_helical_dom_sf"/>
</dbReference>
<reference evidence="1 2" key="1">
    <citation type="journal article" date="2018" name="Nat. Biotechnol.">
        <title>A standardized bacterial taxonomy based on genome phylogeny substantially revises the tree of life.</title>
        <authorList>
            <person name="Parks D.H."/>
            <person name="Chuvochina M."/>
            <person name="Waite D.W."/>
            <person name="Rinke C."/>
            <person name="Skarshewski A."/>
            <person name="Chaumeil P.A."/>
            <person name="Hugenholtz P."/>
        </authorList>
    </citation>
    <scope>NUCLEOTIDE SEQUENCE [LARGE SCALE GENOMIC DNA]</scope>
    <source>
        <strain evidence="1">UBA9375</strain>
    </source>
</reference>
<dbReference type="AlphaFoldDB" id="A0A3D3RG49"/>
<dbReference type="SUPFAM" id="SSF48452">
    <property type="entry name" value="TPR-like"/>
    <property type="match status" value="1"/>
</dbReference>
<organism evidence="1 2">
    <name type="scientific">Gimesia maris</name>
    <dbReference type="NCBI Taxonomy" id="122"/>
    <lineage>
        <taxon>Bacteria</taxon>
        <taxon>Pseudomonadati</taxon>
        <taxon>Planctomycetota</taxon>
        <taxon>Planctomycetia</taxon>
        <taxon>Planctomycetales</taxon>
        <taxon>Planctomycetaceae</taxon>
        <taxon>Gimesia</taxon>
    </lineage>
</organism>
<dbReference type="Proteomes" id="UP000263642">
    <property type="component" value="Unassembled WGS sequence"/>
</dbReference>
<evidence type="ECO:0000313" key="1">
    <source>
        <dbReference type="EMBL" id="HCO27007.1"/>
    </source>
</evidence>
<sequence>EKLAQQPAGEKLEELTLKALSQLIQISPESAVNSILSARIYAALGKPLQSQADLIHATELKPKDAAIWFELSQIQKQIPAENEASLAHESLAKAWELQSDNLFLTLEYLQVTAEQQSEQATIVFEKAKTLSAPL</sequence>
<proteinExistence type="predicted"/>
<dbReference type="Gene3D" id="1.25.40.10">
    <property type="entry name" value="Tetratricopeptide repeat domain"/>
    <property type="match status" value="1"/>
</dbReference>
<name>A0A3D3RG49_9PLAN</name>
<dbReference type="EMBL" id="DQAY01000184">
    <property type="protein sequence ID" value="HCO27007.1"/>
    <property type="molecule type" value="Genomic_DNA"/>
</dbReference>
<feature type="non-terminal residue" evidence="1">
    <location>
        <position position="1"/>
    </location>
</feature>
<gene>
    <name evidence="1" type="ORF">DIT97_29850</name>
</gene>
<comment type="caution">
    <text evidence="1">The sequence shown here is derived from an EMBL/GenBank/DDBJ whole genome shotgun (WGS) entry which is preliminary data.</text>
</comment>
<accession>A0A3D3RG49</accession>
<evidence type="ECO:0000313" key="2">
    <source>
        <dbReference type="Proteomes" id="UP000263642"/>
    </source>
</evidence>
<feature type="non-terminal residue" evidence="1">
    <location>
        <position position="134"/>
    </location>
</feature>
<protein>
    <submittedName>
        <fullName evidence="1">Uncharacterized protein</fullName>
    </submittedName>
</protein>